<dbReference type="InterPro" id="IPR024082">
    <property type="entry name" value="PRODH_PutA_dom_II"/>
</dbReference>
<evidence type="ECO:0000256" key="1">
    <source>
        <dbReference type="ARBA" id="ARBA00023002"/>
    </source>
</evidence>
<accession>A0A381VKI2</accession>
<gene>
    <name evidence="4" type="ORF">METZ01_LOCUS93656</name>
</gene>
<feature type="non-terminal residue" evidence="4">
    <location>
        <position position="363"/>
    </location>
</feature>
<protein>
    <recommendedName>
        <fullName evidence="5">Proline dehydrogenase domain-containing protein</fullName>
    </recommendedName>
</protein>
<evidence type="ECO:0000313" key="4">
    <source>
        <dbReference type="EMBL" id="SVA40802.1"/>
    </source>
</evidence>
<organism evidence="4">
    <name type="scientific">marine metagenome</name>
    <dbReference type="NCBI Taxonomy" id="408172"/>
    <lineage>
        <taxon>unclassified sequences</taxon>
        <taxon>metagenomes</taxon>
        <taxon>ecological metagenomes</taxon>
    </lineage>
</organism>
<keyword evidence="1" id="KW-0560">Oxidoreductase</keyword>
<dbReference type="InterPro" id="IPR002872">
    <property type="entry name" value="Proline_DH_dom"/>
</dbReference>
<feature type="domain" description="Proline dehydrogenase" evidence="2">
    <location>
        <begin position="190"/>
        <end position="363"/>
    </location>
</feature>
<dbReference type="EMBL" id="UINC01009082">
    <property type="protein sequence ID" value="SVA40802.1"/>
    <property type="molecule type" value="Genomic_DNA"/>
</dbReference>
<dbReference type="SUPFAM" id="SSF51730">
    <property type="entry name" value="FAD-linked oxidoreductase"/>
    <property type="match status" value="1"/>
</dbReference>
<dbReference type="Pfam" id="PF14850">
    <property type="entry name" value="Pro_dh-DNA_bdg"/>
    <property type="match status" value="1"/>
</dbReference>
<dbReference type="AlphaFoldDB" id="A0A381VKI2"/>
<dbReference type="InterPro" id="IPR029041">
    <property type="entry name" value="FAD-linked_oxidoreductase-like"/>
</dbReference>
<dbReference type="Gene3D" id="3.20.20.220">
    <property type="match status" value="1"/>
</dbReference>
<feature type="domain" description="Proline dehydrogenase PutA" evidence="3">
    <location>
        <begin position="58"/>
        <end position="171"/>
    </location>
</feature>
<proteinExistence type="predicted"/>
<evidence type="ECO:0000259" key="3">
    <source>
        <dbReference type="Pfam" id="PF14850"/>
    </source>
</evidence>
<evidence type="ECO:0000259" key="2">
    <source>
        <dbReference type="Pfam" id="PF01619"/>
    </source>
</evidence>
<dbReference type="InterPro" id="IPR024089">
    <property type="entry name" value="PRODH_PutA_dom_I/II"/>
</dbReference>
<evidence type="ECO:0008006" key="5">
    <source>
        <dbReference type="Google" id="ProtNLM"/>
    </source>
</evidence>
<name>A0A381VKI2_9ZZZZ</name>
<dbReference type="Gene3D" id="1.10.2060.10">
    <property type="entry name" value="PutA proline dehydrogenase (PRODH), domain 2"/>
    <property type="match status" value="1"/>
</dbReference>
<reference evidence="4" key="1">
    <citation type="submission" date="2018-05" db="EMBL/GenBank/DDBJ databases">
        <authorList>
            <person name="Lanie J.A."/>
            <person name="Ng W.-L."/>
            <person name="Kazmierczak K.M."/>
            <person name="Andrzejewski T.M."/>
            <person name="Davidsen T.M."/>
            <person name="Wayne K.J."/>
            <person name="Tettelin H."/>
            <person name="Glass J.I."/>
            <person name="Rusch D."/>
            <person name="Podicherti R."/>
            <person name="Tsui H.-C.T."/>
            <person name="Winkler M.E."/>
        </authorList>
    </citation>
    <scope>NUCLEOTIDE SEQUENCE</scope>
</reference>
<sequence length="363" mass="41793">MNSFGKINELGNMSEKEVAKLLINFLSPLYESKSKNVYDKSQIIIRKAQQTKKIISPIDSLLQEYKLNSKEGTVLLCLAEALLRIPDKKTIDRLLEDKFTSVDWKEHTGFDKGVFVNASSWAFFLTGNILEKNELDKTKLEETYKGFIKKTSEPIFRIAIRKAVMVLANQFVFKPSIEEGIKFTGNSRYKNNLFSFDMLGEGARTQDDAEKYFVDYKNAIHHVGKTSDKKNSIRERNGVSIKLSALHPRYERNQFDILKINLLPKLVKLGCLAKKYDIQLCIDAEENYRLILSLMILDELSKNPDLAEWNGLGLAVQAYQKRSFYLMDWLNALAQRDKRILNVRLVKGAYWDTEIKIAQELGL</sequence>
<dbReference type="Pfam" id="PF01619">
    <property type="entry name" value="Pro_dh"/>
    <property type="match status" value="1"/>
</dbReference>
<feature type="non-terminal residue" evidence="4">
    <location>
        <position position="1"/>
    </location>
</feature>
<dbReference type="SUPFAM" id="SSF81935">
    <property type="entry name" value="N-terminal domain of bifunctional PutA protein"/>
    <property type="match status" value="1"/>
</dbReference>
<dbReference type="GO" id="GO:0003842">
    <property type="term" value="F:L-glutamate gamma-semialdehyde dehydrogenase activity"/>
    <property type="evidence" value="ECO:0007669"/>
    <property type="project" value="InterPro"/>
</dbReference>